<keyword evidence="5" id="KW-0614">Plasmid</keyword>
<name>A0ABY4SFI3_AQUTE</name>
<proteinExistence type="predicted"/>
<sequence>MPNVSAVEPPTLSDKADTLEPSNALLKYLLQAAPMASMFYSGTLCGVSPRVDGTQQGCLHFLISGELGLTREDSPPQMVQGPCVLIFPRPLAHRVEGLGAAGADLMCATLSDLGQPLSTLIPEPTIIGLNDAPRLRQSVEMMFGEAADRAYGREAAIDRLLQYVLVLVVRKLVEHDLLRGGVIDAMADDKLAAVIEALHRDPGRTWTLEAMAHHALLSRSAFAQRFSAVVGMPPLSYLTAWRMSVACGLLAQGKAVKQVASAVGYRDTSSFSRVFQRALGVSPAAWQQARLET</sequence>
<dbReference type="Pfam" id="PF12852">
    <property type="entry name" value="Cupin_6"/>
    <property type="match status" value="1"/>
</dbReference>
<feature type="domain" description="HTH araC/xylS-type" evidence="4">
    <location>
        <begin position="189"/>
        <end position="289"/>
    </location>
</feature>
<protein>
    <submittedName>
        <fullName evidence="5">AraC family transcriptional regulator</fullName>
    </submittedName>
</protein>
<evidence type="ECO:0000259" key="4">
    <source>
        <dbReference type="PROSITE" id="PS01124"/>
    </source>
</evidence>
<evidence type="ECO:0000313" key="6">
    <source>
        <dbReference type="Proteomes" id="UP001056201"/>
    </source>
</evidence>
<dbReference type="RefSeq" id="WP_250200252.1">
    <property type="nucleotide sequence ID" value="NZ_CP097638.1"/>
</dbReference>
<dbReference type="PROSITE" id="PS00041">
    <property type="entry name" value="HTH_ARAC_FAMILY_1"/>
    <property type="match status" value="1"/>
</dbReference>
<reference evidence="5" key="1">
    <citation type="submission" date="2022-05" db="EMBL/GenBank/DDBJ databases">
        <title>An RpoN-dependent PEP-CTERM gene is involved in floc formation of an Aquincola tertiaricarbonis strain.</title>
        <authorList>
            <person name="Qiu D."/>
            <person name="Xia M."/>
        </authorList>
    </citation>
    <scope>NUCLEOTIDE SEQUENCE</scope>
    <source>
        <strain evidence="5">RN12</strain>
        <plasmid evidence="5">B</plasmid>
    </source>
</reference>
<keyword evidence="1" id="KW-0805">Transcription regulation</keyword>
<keyword evidence="2" id="KW-0238">DNA-binding</keyword>
<dbReference type="Proteomes" id="UP001056201">
    <property type="component" value="Plasmid B"/>
</dbReference>
<dbReference type="SMART" id="SM00342">
    <property type="entry name" value="HTH_ARAC"/>
    <property type="match status" value="1"/>
</dbReference>
<dbReference type="InterPro" id="IPR032783">
    <property type="entry name" value="AraC_lig"/>
</dbReference>
<dbReference type="InterPro" id="IPR009057">
    <property type="entry name" value="Homeodomain-like_sf"/>
</dbReference>
<keyword evidence="3" id="KW-0804">Transcription</keyword>
<dbReference type="Gene3D" id="1.10.10.60">
    <property type="entry name" value="Homeodomain-like"/>
    <property type="match status" value="2"/>
</dbReference>
<dbReference type="EMBL" id="CP097638">
    <property type="protein sequence ID" value="URI12083.1"/>
    <property type="molecule type" value="Genomic_DNA"/>
</dbReference>
<evidence type="ECO:0000256" key="3">
    <source>
        <dbReference type="ARBA" id="ARBA00023163"/>
    </source>
</evidence>
<evidence type="ECO:0000256" key="2">
    <source>
        <dbReference type="ARBA" id="ARBA00023125"/>
    </source>
</evidence>
<keyword evidence="6" id="KW-1185">Reference proteome</keyword>
<dbReference type="SUPFAM" id="SSF46689">
    <property type="entry name" value="Homeodomain-like"/>
    <property type="match status" value="2"/>
</dbReference>
<dbReference type="InterPro" id="IPR018062">
    <property type="entry name" value="HTH_AraC-typ_CS"/>
</dbReference>
<evidence type="ECO:0000313" key="5">
    <source>
        <dbReference type="EMBL" id="URI12083.1"/>
    </source>
</evidence>
<dbReference type="Pfam" id="PF12833">
    <property type="entry name" value="HTH_18"/>
    <property type="match status" value="1"/>
</dbReference>
<dbReference type="PANTHER" id="PTHR11019">
    <property type="entry name" value="HTH-TYPE TRANSCRIPTIONAL REGULATOR NIMR"/>
    <property type="match status" value="1"/>
</dbReference>
<gene>
    <name evidence="5" type="ORF">MW290_32470</name>
</gene>
<dbReference type="PROSITE" id="PS01124">
    <property type="entry name" value="HTH_ARAC_FAMILY_2"/>
    <property type="match status" value="1"/>
</dbReference>
<dbReference type="InterPro" id="IPR018060">
    <property type="entry name" value="HTH_AraC"/>
</dbReference>
<geneLocation type="plasmid" evidence="5 6">
    <name>B</name>
</geneLocation>
<dbReference type="PRINTS" id="PR00032">
    <property type="entry name" value="HTHARAC"/>
</dbReference>
<organism evidence="5 6">
    <name type="scientific">Aquincola tertiaricarbonis</name>
    <dbReference type="NCBI Taxonomy" id="391953"/>
    <lineage>
        <taxon>Bacteria</taxon>
        <taxon>Pseudomonadati</taxon>
        <taxon>Pseudomonadota</taxon>
        <taxon>Betaproteobacteria</taxon>
        <taxon>Burkholderiales</taxon>
        <taxon>Sphaerotilaceae</taxon>
        <taxon>Aquincola</taxon>
    </lineage>
</organism>
<dbReference type="InterPro" id="IPR020449">
    <property type="entry name" value="Tscrpt_reg_AraC-type_HTH"/>
</dbReference>
<accession>A0ABY4SFI3</accession>
<evidence type="ECO:0000256" key="1">
    <source>
        <dbReference type="ARBA" id="ARBA00023015"/>
    </source>
</evidence>
<dbReference type="PANTHER" id="PTHR11019:SF159">
    <property type="entry name" value="TRANSCRIPTIONAL REGULATOR-RELATED"/>
    <property type="match status" value="1"/>
</dbReference>